<dbReference type="WBParaSite" id="SSTP_0001262400.1">
    <property type="protein sequence ID" value="SSTP_0001262400.1"/>
    <property type="gene ID" value="SSTP_0001262400"/>
</dbReference>
<feature type="chain" id="PRO_5005328759" evidence="1">
    <location>
        <begin position="20"/>
        <end position="105"/>
    </location>
</feature>
<protein>
    <submittedName>
        <fullName evidence="3">Secreted protein</fullName>
    </submittedName>
</protein>
<dbReference type="WBParaSite" id="TCONS_00002071.p1">
    <property type="protein sequence ID" value="TCONS_00002071.p1"/>
    <property type="gene ID" value="XLOC_001973"/>
</dbReference>
<organism evidence="3">
    <name type="scientific">Strongyloides stercoralis</name>
    <name type="common">Threadworm</name>
    <dbReference type="NCBI Taxonomy" id="6248"/>
    <lineage>
        <taxon>Eukaryota</taxon>
        <taxon>Metazoa</taxon>
        <taxon>Ecdysozoa</taxon>
        <taxon>Nematoda</taxon>
        <taxon>Chromadorea</taxon>
        <taxon>Rhabditida</taxon>
        <taxon>Tylenchina</taxon>
        <taxon>Panagrolaimomorpha</taxon>
        <taxon>Strongyloidoidea</taxon>
        <taxon>Strongyloididae</taxon>
        <taxon>Strongyloides</taxon>
    </lineage>
</organism>
<evidence type="ECO:0000313" key="3">
    <source>
        <dbReference type="WBParaSite" id="SSTP_0001262400.1"/>
    </source>
</evidence>
<keyword evidence="2" id="KW-1185">Reference proteome</keyword>
<reference evidence="3" key="1">
    <citation type="submission" date="2015-08" db="UniProtKB">
        <authorList>
            <consortium name="WormBaseParasite"/>
        </authorList>
    </citation>
    <scope>IDENTIFICATION</scope>
</reference>
<sequence>MYFIKVTIFLVVLINFSMSMSIANVYPQTRDESGVKENDMKLPFYLESADNDVAVVKKSLMFNNEAALRLRNLLRRNTDYPVMKVNSNNVPIPQASFYGGMPIVF</sequence>
<name>A0A0K0ET47_STRER</name>
<accession>A0A0K0ET47</accession>
<keyword evidence="1" id="KW-0732">Signal</keyword>
<feature type="signal peptide" evidence="1">
    <location>
        <begin position="1"/>
        <end position="19"/>
    </location>
</feature>
<dbReference type="Proteomes" id="UP000035681">
    <property type="component" value="Unplaced"/>
</dbReference>
<evidence type="ECO:0000313" key="2">
    <source>
        <dbReference type="Proteomes" id="UP000035681"/>
    </source>
</evidence>
<evidence type="ECO:0000256" key="1">
    <source>
        <dbReference type="SAM" id="SignalP"/>
    </source>
</evidence>
<proteinExistence type="predicted"/>
<dbReference type="AlphaFoldDB" id="A0A0K0ET47"/>